<dbReference type="Pfam" id="PF00497">
    <property type="entry name" value="SBP_bac_3"/>
    <property type="match status" value="1"/>
</dbReference>
<dbReference type="Proteomes" id="UP000437748">
    <property type="component" value="Unassembled WGS sequence"/>
</dbReference>
<keyword evidence="1" id="KW-0732">Signal</keyword>
<dbReference type="PANTHER" id="PTHR35936">
    <property type="entry name" value="MEMBRANE-BOUND LYTIC MUREIN TRANSGLYCOSYLASE F"/>
    <property type="match status" value="1"/>
</dbReference>
<evidence type="ECO:0000256" key="1">
    <source>
        <dbReference type="ARBA" id="ARBA00022729"/>
    </source>
</evidence>
<dbReference type="RefSeq" id="WP_153418316.1">
    <property type="nucleotide sequence ID" value="NZ_WFLM01000001.1"/>
</dbReference>
<evidence type="ECO:0000259" key="2">
    <source>
        <dbReference type="Pfam" id="PF00497"/>
    </source>
</evidence>
<dbReference type="EMBL" id="WFLM01000001">
    <property type="protein sequence ID" value="KAB8040798.1"/>
    <property type="molecule type" value="Genomic_DNA"/>
</dbReference>
<dbReference type="OrthoDB" id="5904382at2"/>
<name>A0A6N6W0J0_9BACT</name>
<dbReference type="InterPro" id="IPR001638">
    <property type="entry name" value="Solute-binding_3/MltF_N"/>
</dbReference>
<comment type="caution">
    <text evidence="3">The sequence shown here is derived from an EMBL/GenBank/DDBJ whole genome shotgun (WGS) entry which is preliminary data.</text>
</comment>
<evidence type="ECO:0000313" key="4">
    <source>
        <dbReference type="Proteomes" id="UP000437748"/>
    </source>
</evidence>
<reference evidence="3 4" key="1">
    <citation type="submission" date="2019-10" db="EMBL/GenBank/DDBJ databases">
        <title>New species of Slilvanegrellaceae.</title>
        <authorList>
            <person name="Pitt A."/>
            <person name="Hahn M.W."/>
        </authorList>
    </citation>
    <scope>NUCLEOTIDE SEQUENCE [LARGE SCALE GENOMIC DNA]</scope>
    <source>
        <strain evidence="3 4">SP-Ram-0.45-NSY-1</strain>
    </source>
</reference>
<keyword evidence="4" id="KW-1185">Reference proteome</keyword>
<evidence type="ECO:0000313" key="3">
    <source>
        <dbReference type="EMBL" id="KAB8040798.1"/>
    </source>
</evidence>
<feature type="domain" description="Solute-binding protein family 3/N-terminal" evidence="2">
    <location>
        <begin position="34"/>
        <end position="257"/>
    </location>
</feature>
<accession>A0A6N6W0J0</accession>
<organism evidence="3 4">
    <name type="scientific">Silvanigrella paludirubra</name>
    <dbReference type="NCBI Taxonomy" id="2499159"/>
    <lineage>
        <taxon>Bacteria</taxon>
        <taxon>Pseudomonadati</taxon>
        <taxon>Bdellovibrionota</taxon>
        <taxon>Oligoflexia</taxon>
        <taxon>Silvanigrellales</taxon>
        <taxon>Silvanigrellaceae</taxon>
        <taxon>Silvanigrella</taxon>
    </lineage>
</organism>
<dbReference type="SUPFAM" id="SSF53850">
    <property type="entry name" value="Periplasmic binding protein-like II"/>
    <property type="match status" value="1"/>
</dbReference>
<dbReference type="AlphaFoldDB" id="A0A6N6W0J0"/>
<gene>
    <name evidence="3" type="ORF">GCL60_02400</name>
</gene>
<proteinExistence type="predicted"/>
<dbReference type="PANTHER" id="PTHR35936:SF35">
    <property type="entry name" value="L-CYSTINE-BINDING PROTEIN TCYJ"/>
    <property type="match status" value="1"/>
</dbReference>
<sequence length="261" mass="30482">MNKIFLSKLMLFLFVIMPYPAFSLLNITACWDAANRPPFTFAEAQEPNISRGFVIDLLQEIAKIKNFDTIVEGLPWKRCLELTKNGNYQIVLGATENKERRNDYFFSDLIFTTKTVLYYKISKFPQKPIITNIKDYDLFTFCARFGRNYKDLNFEKNIKIYAKNENQLINLLNANRCDFIIGEKETFSSLKNIGILNFSGLAEFEIKGIKPKKYFFLISKNKDKNLISGDDLLKKINEGLKELKENHIFFSLQKKWGIQNN</sequence>
<dbReference type="Gene3D" id="3.40.190.10">
    <property type="entry name" value="Periplasmic binding protein-like II"/>
    <property type="match status" value="2"/>
</dbReference>
<protein>
    <submittedName>
        <fullName evidence="3">Transporter substrate-binding domain-containing protein</fullName>
    </submittedName>
</protein>